<dbReference type="InterPro" id="IPR000577">
    <property type="entry name" value="Carb_kinase_FGGY"/>
</dbReference>
<evidence type="ECO:0000256" key="4">
    <source>
        <dbReference type="ARBA" id="ARBA00022777"/>
    </source>
</evidence>
<evidence type="ECO:0000313" key="11">
    <source>
        <dbReference type="EMBL" id="MFC4723215.1"/>
    </source>
</evidence>
<keyword evidence="2 7" id="KW-0808">Transferase</keyword>
<feature type="binding site" evidence="7">
    <location>
        <position position="14"/>
    </location>
    <ligand>
        <name>ATP</name>
        <dbReference type="ChEBI" id="CHEBI:30616"/>
    </ligand>
</feature>
<feature type="binding site" evidence="7">
    <location>
        <position position="265"/>
    </location>
    <ligand>
        <name>ATP</name>
        <dbReference type="ChEBI" id="CHEBI:30616"/>
    </ligand>
</feature>
<comment type="caution">
    <text evidence="11">The sequence shown here is derived from an EMBL/GenBank/DDBJ whole genome shotgun (WGS) entry which is preliminary data.</text>
</comment>
<feature type="binding site" evidence="7">
    <location>
        <position position="12"/>
    </location>
    <ligand>
        <name>ADP</name>
        <dbReference type="ChEBI" id="CHEBI:456216"/>
    </ligand>
</feature>
<keyword evidence="5 7" id="KW-0319">Glycerol metabolism</keyword>
<evidence type="ECO:0000256" key="7">
    <source>
        <dbReference type="HAMAP-Rule" id="MF_00186"/>
    </source>
</evidence>
<keyword evidence="4 7" id="KW-0418">Kinase</keyword>
<feature type="binding site" evidence="7">
    <location>
        <position position="243"/>
    </location>
    <ligand>
        <name>glycerol</name>
        <dbReference type="ChEBI" id="CHEBI:17754"/>
    </ligand>
</feature>
<evidence type="ECO:0000259" key="9">
    <source>
        <dbReference type="Pfam" id="PF00370"/>
    </source>
</evidence>
<feature type="binding site" evidence="7">
    <location>
        <position position="308"/>
    </location>
    <ligand>
        <name>ATP</name>
        <dbReference type="ChEBI" id="CHEBI:30616"/>
    </ligand>
</feature>
<feature type="binding site" evidence="7">
    <location>
        <position position="83"/>
    </location>
    <ligand>
        <name>glycerol</name>
        <dbReference type="ChEBI" id="CHEBI:17754"/>
    </ligand>
</feature>
<feature type="binding site" evidence="7">
    <location>
        <position position="82"/>
    </location>
    <ligand>
        <name>glycerol</name>
        <dbReference type="ChEBI" id="CHEBI:17754"/>
    </ligand>
</feature>
<organism evidence="11 12">
    <name type="scientific">Geojedonia litorea</name>
    <dbReference type="NCBI Taxonomy" id="1268269"/>
    <lineage>
        <taxon>Bacteria</taxon>
        <taxon>Pseudomonadati</taxon>
        <taxon>Bacteroidota</taxon>
        <taxon>Flavobacteriia</taxon>
        <taxon>Flavobacteriales</taxon>
        <taxon>Flavobacteriaceae</taxon>
        <taxon>Geojedonia</taxon>
    </lineage>
</organism>
<dbReference type="HAMAP" id="MF_00186">
    <property type="entry name" value="Glycerol_kin"/>
    <property type="match status" value="1"/>
</dbReference>
<dbReference type="NCBIfam" id="TIGR01311">
    <property type="entry name" value="glycerol_kin"/>
    <property type="match status" value="1"/>
</dbReference>
<evidence type="ECO:0000256" key="8">
    <source>
        <dbReference type="RuleBase" id="RU003733"/>
    </source>
</evidence>
<proteinExistence type="inferred from homology"/>
<dbReference type="EC" id="2.7.1.30" evidence="7"/>
<dbReference type="PANTHER" id="PTHR10196">
    <property type="entry name" value="SUGAR KINASE"/>
    <property type="match status" value="1"/>
</dbReference>
<evidence type="ECO:0000256" key="5">
    <source>
        <dbReference type="ARBA" id="ARBA00022798"/>
    </source>
</evidence>
<feature type="binding site" evidence="7">
    <location>
        <position position="16"/>
    </location>
    <ligand>
        <name>ADP</name>
        <dbReference type="ChEBI" id="CHEBI:456216"/>
    </ligand>
</feature>
<keyword evidence="3 7" id="KW-0547">Nucleotide-binding</keyword>
<dbReference type="InterPro" id="IPR018483">
    <property type="entry name" value="Carb_kinase_FGGY_CS"/>
</dbReference>
<feature type="binding site" evidence="7">
    <location>
        <position position="13"/>
    </location>
    <ligand>
        <name>ATP</name>
        <dbReference type="ChEBI" id="CHEBI:30616"/>
    </ligand>
</feature>
<feature type="binding site" evidence="7">
    <location>
        <position position="244"/>
    </location>
    <ligand>
        <name>glycerol</name>
        <dbReference type="ChEBI" id="CHEBI:17754"/>
    </ligand>
</feature>
<dbReference type="InterPro" id="IPR043129">
    <property type="entry name" value="ATPase_NBD"/>
</dbReference>
<comment type="function">
    <text evidence="7">Key enzyme in the regulation of glycerol uptake and metabolism. Catalyzes the phosphorylation of glycerol to yield sn-glycerol 3-phosphate.</text>
</comment>
<keyword evidence="12" id="KW-1185">Reference proteome</keyword>
<comment type="similarity">
    <text evidence="1 7 8">Belongs to the FGGY kinase family.</text>
</comment>
<dbReference type="PIRSF" id="PIRSF000538">
    <property type="entry name" value="GlpK"/>
    <property type="match status" value="1"/>
</dbReference>
<feature type="binding site" evidence="7">
    <location>
        <position position="308"/>
    </location>
    <ligand>
        <name>ADP</name>
        <dbReference type="ChEBI" id="CHEBI:456216"/>
    </ligand>
</feature>
<feature type="binding site" evidence="7">
    <location>
        <position position="409"/>
    </location>
    <ligand>
        <name>ATP</name>
        <dbReference type="ChEBI" id="CHEBI:30616"/>
    </ligand>
</feature>
<dbReference type="SUPFAM" id="SSF53067">
    <property type="entry name" value="Actin-like ATPase domain"/>
    <property type="match status" value="2"/>
</dbReference>
<gene>
    <name evidence="7 11" type="primary">glpK</name>
    <name evidence="11" type="ORF">ACFO5O_12840</name>
</gene>
<feature type="binding site" evidence="7">
    <location>
        <position position="413"/>
    </location>
    <ligand>
        <name>ADP</name>
        <dbReference type="ChEBI" id="CHEBI:456216"/>
    </ligand>
</feature>
<dbReference type="InterPro" id="IPR005999">
    <property type="entry name" value="Glycerol_kin"/>
</dbReference>
<dbReference type="PANTHER" id="PTHR10196:SF69">
    <property type="entry name" value="GLYCEROL KINASE"/>
    <property type="match status" value="1"/>
</dbReference>
<dbReference type="PROSITE" id="PS00445">
    <property type="entry name" value="FGGY_KINASES_2"/>
    <property type="match status" value="1"/>
</dbReference>
<feature type="binding site" evidence="7">
    <location>
        <position position="312"/>
    </location>
    <ligand>
        <name>ATP</name>
        <dbReference type="ChEBI" id="CHEBI:30616"/>
    </ligand>
</feature>
<feature type="binding site" evidence="7">
    <location>
        <position position="134"/>
    </location>
    <ligand>
        <name>glycerol</name>
        <dbReference type="ChEBI" id="CHEBI:17754"/>
    </ligand>
</feature>
<feature type="binding site" evidence="7">
    <location>
        <position position="12"/>
    </location>
    <ligand>
        <name>sn-glycerol 3-phosphate</name>
        <dbReference type="ChEBI" id="CHEBI:57597"/>
    </ligand>
</feature>
<dbReference type="NCBIfam" id="NF000756">
    <property type="entry name" value="PRK00047.1"/>
    <property type="match status" value="1"/>
</dbReference>
<evidence type="ECO:0000259" key="10">
    <source>
        <dbReference type="Pfam" id="PF02782"/>
    </source>
</evidence>
<feature type="binding site" evidence="7">
    <location>
        <position position="12"/>
    </location>
    <ligand>
        <name>ATP</name>
        <dbReference type="ChEBI" id="CHEBI:30616"/>
    </ligand>
</feature>
<protein>
    <recommendedName>
        <fullName evidence="7">Glycerol kinase</fullName>
        <ecNumber evidence="7">2.7.1.30</ecNumber>
    </recommendedName>
    <alternativeName>
        <fullName evidence="7">ATP:glycerol 3-phosphotransferase</fullName>
    </alternativeName>
    <alternativeName>
        <fullName evidence="7">Glycerokinase</fullName>
        <shortName evidence="7">GK</shortName>
    </alternativeName>
</protein>
<reference evidence="12" key="1">
    <citation type="journal article" date="2019" name="Int. J. Syst. Evol. Microbiol.">
        <title>The Global Catalogue of Microorganisms (GCM) 10K type strain sequencing project: providing services to taxonomists for standard genome sequencing and annotation.</title>
        <authorList>
            <consortium name="The Broad Institute Genomics Platform"/>
            <consortium name="The Broad Institute Genome Sequencing Center for Infectious Disease"/>
            <person name="Wu L."/>
            <person name="Ma J."/>
        </authorList>
    </citation>
    <scope>NUCLEOTIDE SEQUENCE [LARGE SCALE GENOMIC DNA]</scope>
    <source>
        <strain evidence="12">CCUG 63682</strain>
    </source>
</reference>
<name>A0ABV9N8F3_9FLAO</name>
<evidence type="ECO:0000256" key="1">
    <source>
        <dbReference type="ARBA" id="ARBA00009156"/>
    </source>
</evidence>
<feature type="domain" description="Carbohydrate kinase FGGY N-terminal" evidence="9">
    <location>
        <begin position="4"/>
        <end position="250"/>
    </location>
</feature>
<dbReference type="CDD" id="cd07786">
    <property type="entry name" value="FGGY_EcGK_like"/>
    <property type="match status" value="1"/>
</dbReference>
<dbReference type="Gene3D" id="3.30.420.40">
    <property type="match status" value="2"/>
</dbReference>
<dbReference type="InterPro" id="IPR018485">
    <property type="entry name" value="FGGY_C"/>
</dbReference>
<dbReference type="RefSeq" id="WP_387964402.1">
    <property type="nucleotide sequence ID" value="NZ_JBHSGP010000014.1"/>
</dbReference>
<dbReference type="PROSITE" id="PS00933">
    <property type="entry name" value="FGGY_KINASES_1"/>
    <property type="match status" value="1"/>
</dbReference>
<feature type="binding site" evidence="7">
    <location>
        <position position="265"/>
    </location>
    <ligand>
        <name>ADP</name>
        <dbReference type="ChEBI" id="CHEBI:456216"/>
    </ligand>
</feature>
<comment type="activity regulation">
    <text evidence="7">Inhibited by fructose 1,6-bisphosphate (FBP).</text>
</comment>
<sequence length="499" mass="55070">MNTYILALDQGTTSSRAIVFDREGNAISVAQKEFTQYFPSPGWVEHDPQEIWSTQAGVAAEAIAKKGLNVENIAAIGITNQRETVVVWDKNTGKPVYNAIVWQDKRTSSYCDELKKLGKEALIRQKTGLVIDSYFSGTKVKWILDNVEGARQKAESGDLILGTIDTWLIWNFTKGEQHITDVSNASRTLLFNINTMDWDDELLDLLTIPKSMLPKVKQSSEVYGHTKSTFYDSKIPISGIAGDQQAALFGQMCTKPGMVKNTYGTGCFMLMNIGDQPKVSKNNLLTTVAWKINGKTSYALEGSIFIAGAVVQWLRDGLKIIRNSSEVESLANSVEHSDGVYFVPAFAGLGAPHWNQQAQGTLFGLTRGSTDAHIARAALESIAYQTMDILKAMEADSGISIKELRVDGGATVNNMLMQFQADVLNTMTVRPKVVETTAMGAAFLAGLAVGFWKSPEDIQNIWQIDKEFHPTTARQQINEGVKGWYKAIEALEFWAKDKN</sequence>
<dbReference type="GO" id="GO:0004370">
    <property type="term" value="F:glycerol kinase activity"/>
    <property type="evidence" value="ECO:0007669"/>
    <property type="project" value="UniProtKB-EC"/>
</dbReference>
<dbReference type="EMBL" id="JBHSGP010000014">
    <property type="protein sequence ID" value="MFC4723215.1"/>
    <property type="molecule type" value="Genomic_DNA"/>
</dbReference>
<comment type="catalytic activity">
    <reaction evidence="7">
        <text>glycerol + ATP = sn-glycerol 3-phosphate + ADP + H(+)</text>
        <dbReference type="Rhea" id="RHEA:21644"/>
        <dbReference type="ChEBI" id="CHEBI:15378"/>
        <dbReference type="ChEBI" id="CHEBI:17754"/>
        <dbReference type="ChEBI" id="CHEBI:30616"/>
        <dbReference type="ChEBI" id="CHEBI:57597"/>
        <dbReference type="ChEBI" id="CHEBI:456216"/>
        <dbReference type="EC" id="2.7.1.30"/>
    </reaction>
</comment>
<feature type="binding site" evidence="7">
    <location>
        <position position="134"/>
    </location>
    <ligand>
        <name>sn-glycerol 3-phosphate</name>
        <dbReference type="ChEBI" id="CHEBI:57597"/>
    </ligand>
</feature>
<evidence type="ECO:0000256" key="2">
    <source>
        <dbReference type="ARBA" id="ARBA00022679"/>
    </source>
</evidence>
<keyword evidence="6 7" id="KW-0067">ATP-binding</keyword>
<dbReference type="Proteomes" id="UP001595953">
    <property type="component" value="Unassembled WGS sequence"/>
</dbReference>
<dbReference type="InterPro" id="IPR018484">
    <property type="entry name" value="FGGY_N"/>
</dbReference>
<feature type="binding site" evidence="7">
    <location>
        <position position="243"/>
    </location>
    <ligand>
        <name>sn-glycerol 3-phosphate</name>
        <dbReference type="ChEBI" id="CHEBI:57597"/>
    </ligand>
</feature>
<dbReference type="Pfam" id="PF00370">
    <property type="entry name" value="FGGY_N"/>
    <property type="match status" value="1"/>
</dbReference>
<evidence type="ECO:0000256" key="6">
    <source>
        <dbReference type="ARBA" id="ARBA00022840"/>
    </source>
</evidence>
<evidence type="ECO:0000256" key="3">
    <source>
        <dbReference type="ARBA" id="ARBA00022741"/>
    </source>
</evidence>
<feature type="domain" description="Carbohydrate kinase FGGY C-terminal" evidence="10">
    <location>
        <begin position="260"/>
        <end position="448"/>
    </location>
</feature>
<accession>A0ABV9N8F3</accession>
<feature type="binding site" evidence="7">
    <location>
        <position position="83"/>
    </location>
    <ligand>
        <name>sn-glycerol 3-phosphate</name>
        <dbReference type="ChEBI" id="CHEBI:57597"/>
    </ligand>
</feature>
<feature type="binding site" evidence="7">
    <location>
        <position position="409"/>
    </location>
    <ligand>
        <name>ADP</name>
        <dbReference type="ChEBI" id="CHEBI:456216"/>
    </ligand>
</feature>
<feature type="binding site" evidence="7">
    <location>
        <position position="82"/>
    </location>
    <ligand>
        <name>sn-glycerol 3-phosphate</name>
        <dbReference type="ChEBI" id="CHEBI:57597"/>
    </ligand>
</feature>
<dbReference type="Pfam" id="PF02782">
    <property type="entry name" value="FGGY_C"/>
    <property type="match status" value="1"/>
</dbReference>
<comment type="pathway">
    <text evidence="7">Polyol metabolism; glycerol degradation via glycerol kinase pathway; sn-glycerol 3-phosphate from glycerol: step 1/1.</text>
</comment>
<evidence type="ECO:0000313" key="12">
    <source>
        <dbReference type="Proteomes" id="UP001595953"/>
    </source>
</evidence>